<dbReference type="PANTHER" id="PTHR48081">
    <property type="entry name" value="AB HYDROLASE SUPERFAMILY PROTEIN C4A8.06C"/>
    <property type="match status" value="1"/>
</dbReference>
<dbReference type="InterPro" id="IPR050300">
    <property type="entry name" value="GDXG_lipolytic_enzyme"/>
</dbReference>
<evidence type="ECO:0000259" key="2">
    <source>
        <dbReference type="Pfam" id="PF07859"/>
    </source>
</evidence>
<dbReference type="RefSeq" id="WP_176268273.1">
    <property type="nucleotide sequence ID" value="NZ_JABWGV010000008.1"/>
</dbReference>
<dbReference type="GO" id="GO:0016787">
    <property type="term" value="F:hydrolase activity"/>
    <property type="evidence" value="ECO:0007669"/>
    <property type="project" value="UniProtKB-KW"/>
</dbReference>
<dbReference type="Proteomes" id="UP000561438">
    <property type="component" value="Unassembled WGS sequence"/>
</dbReference>
<name>A0A850H209_9SPHN</name>
<dbReference type="SUPFAM" id="SSF53474">
    <property type="entry name" value="alpha/beta-Hydrolases"/>
    <property type="match status" value="1"/>
</dbReference>
<reference evidence="3 4" key="1">
    <citation type="submission" date="2020-06" db="EMBL/GenBank/DDBJ databases">
        <title>Altererythrobacter sp. HHU K3-1.</title>
        <authorList>
            <person name="Zhang D."/>
            <person name="Xue H."/>
        </authorList>
    </citation>
    <scope>NUCLEOTIDE SEQUENCE [LARGE SCALE GENOMIC DNA]</scope>
    <source>
        <strain evidence="3 4">HHU K3-1</strain>
    </source>
</reference>
<gene>
    <name evidence="3" type="ORF">HUV48_13600</name>
</gene>
<accession>A0A850H209</accession>
<proteinExistence type="predicted"/>
<dbReference type="InterPro" id="IPR029058">
    <property type="entry name" value="AB_hydrolase_fold"/>
</dbReference>
<dbReference type="Gene3D" id="3.40.50.1820">
    <property type="entry name" value="alpha/beta hydrolase"/>
    <property type="match status" value="1"/>
</dbReference>
<dbReference type="EMBL" id="JABWGV010000008">
    <property type="protein sequence ID" value="NVD46044.1"/>
    <property type="molecule type" value="Genomic_DNA"/>
</dbReference>
<sequence>MAATSVNEEYGSGSSLILVDPEVRALIDALPSGDLTPQTLAETRVRAQVDPRLFDMRLQPSKVEVEQQDGCTVSALLFDPPSSGQRRGAILHLHGGGMVMGSPDMARVSGPQIAVDHGVVFLSLDYRLAPEHPFPAQLEDAEAALDWLLANASSLDIDPSAIFLMGESAGGGLAAGLATKLRDCGGPRIAGQILTSPMLDHRTGGPCDPYDHGPAGEFVWTRAQNTFGWTSLAGEAAIECDALAWFSPALAQKTAGLPPTFIATGALDLFAAENLRFAEHLCGGGTACELHLYSGAIHGFDMLRRSALAGKYRQDRDRWISGMLANLCADDQKASA</sequence>
<comment type="caution">
    <text evidence="3">The sequence shown here is derived from an EMBL/GenBank/DDBJ whole genome shotgun (WGS) entry which is preliminary data.</text>
</comment>
<protein>
    <submittedName>
        <fullName evidence="3">Alpha/beta hydrolase</fullName>
    </submittedName>
</protein>
<dbReference type="InterPro" id="IPR013094">
    <property type="entry name" value="AB_hydrolase_3"/>
</dbReference>
<feature type="domain" description="Alpha/beta hydrolase fold-3" evidence="2">
    <location>
        <begin position="90"/>
        <end position="301"/>
    </location>
</feature>
<dbReference type="PANTHER" id="PTHR48081:SF8">
    <property type="entry name" value="ALPHA_BETA HYDROLASE FOLD-3 DOMAIN-CONTAINING PROTEIN-RELATED"/>
    <property type="match status" value="1"/>
</dbReference>
<keyword evidence="4" id="KW-1185">Reference proteome</keyword>
<evidence type="ECO:0000313" key="3">
    <source>
        <dbReference type="EMBL" id="NVD46044.1"/>
    </source>
</evidence>
<dbReference type="AlphaFoldDB" id="A0A850H209"/>
<evidence type="ECO:0000313" key="4">
    <source>
        <dbReference type="Proteomes" id="UP000561438"/>
    </source>
</evidence>
<evidence type="ECO:0000256" key="1">
    <source>
        <dbReference type="ARBA" id="ARBA00022801"/>
    </source>
</evidence>
<dbReference type="Pfam" id="PF07859">
    <property type="entry name" value="Abhydrolase_3"/>
    <property type="match status" value="1"/>
</dbReference>
<keyword evidence="1 3" id="KW-0378">Hydrolase</keyword>
<organism evidence="3 4">
    <name type="scientific">Qipengyuania atrilutea</name>
    <dbReference type="NCBI Taxonomy" id="2744473"/>
    <lineage>
        <taxon>Bacteria</taxon>
        <taxon>Pseudomonadati</taxon>
        <taxon>Pseudomonadota</taxon>
        <taxon>Alphaproteobacteria</taxon>
        <taxon>Sphingomonadales</taxon>
        <taxon>Erythrobacteraceae</taxon>
        <taxon>Qipengyuania</taxon>
    </lineage>
</organism>